<proteinExistence type="predicted"/>
<protein>
    <submittedName>
        <fullName evidence="1">Peptidase M24</fullName>
    </submittedName>
</protein>
<gene>
    <name evidence="1" type="ORF">MSG_02518</name>
</gene>
<dbReference type="AlphaFoldDB" id="A0A1Z4EIA0"/>
<dbReference type="KEGG" id="mshg:MSG_02518"/>
<name>A0A1Z4EIA0_9MYCO</name>
<dbReference type="Proteomes" id="UP000217736">
    <property type="component" value="Chromosome"/>
</dbReference>
<sequence length="40" mass="4339">MVLALTGYVWQQDVGAVFRRDTVLITDGGVDVLTDSPSWG</sequence>
<accession>A0A1Z4EIA0</accession>
<keyword evidence="2" id="KW-1185">Reference proteome</keyword>
<evidence type="ECO:0000313" key="2">
    <source>
        <dbReference type="Proteomes" id="UP000217736"/>
    </source>
</evidence>
<dbReference type="SUPFAM" id="SSF55920">
    <property type="entry name" value="Creatinase/aminopeptidase"/>
    <property type="match status" value="1"/>
</dbReference>
<dbReference type="InterPro" id="IPR036005">
    <property type="entry name" value="Creatinase/aminopeptidase-like"/>
</dbReference>
<organism evidence="1 2">
    <name type="scientific">Mycobacterium shigaense</name>
    <dbReference type="NCBI Taxonomy" id="722731"/>
    <lineage>
        <taxon>Bacteria</taxon>
        <taxon>Bacillati</taxon>
        <taxon>Actinomycetota</taxon>
        <taxon>Actinomycetes</taxon>
        <taxon>Mycobacteriales</taxon>
        <taxon>Mycobacteriaceae</taxon>
        <taxon>Mycobacterium</taxon>
        <taxon>Mycobacterium simiae complex</taxon>
    </lineage>
</organism>
<evidence type="ECO:0000313" key="1">
    <source>
        <dbReference type="EMBL" id="BAX92662.1"/>
    </source>
</evidence>
<reference evidence="2" key="1">
    <citation type="submission" date="2017-06" db="EMBL/GenBank/DDBJ databases">
        <title>Complete Genome Sequence of Mycobacterium shigaense.</title>
        <authorList>
            <person name="Fukano H."/>
            <person name="Yoshida M."/>
            <person name="Kazumi Y."/>
            <person name="Ogura Y."/>
            <person name="Mitarai S."/>
            <person name="Hayashi T."/>
            <person name="Hoshino Y."/>
        </authorList>
    </citation>
    <scope>NUCLEOTIDE SEQUENCE [LARGE SCALE GENOMIC DNA]</scope>
    <source>
        <strain evidence="2">UN-152</strain>
    </source>
</reference>
<dbReference type="EMBL" id="AP018164">
    <property type="protein sequence ID" value="BAX92662.1"/>
    <property type="molecule type" value="Genomic_DNA"/>
</dbReference>